<evidence type="ECO:0000313" key="3">
    <source>
        <dbReference type="Proteomes" id="UP000265520"/>
    </source>
</evidence>
<dbReference type="AlphaFoldDB" id="A0A392VU99"/>
<feature type="region of interest" description="Disordered" evidence="1">
    <location>
        <begin position="1"/>
        <end position="36"/>
    </location>
</feature>
<proteinExistence type="predicted"/>
<dbReference type="EMBL" id="LXQA011287342">
    <property type="protein sequence ID" value="MCI91974.1"/>
    <property type="molecule type" value="Genomic_DNA"/>
</dbReference>
<organism evidence="2 3">
    <name type="scientific">Trifolium medium</name>
    <dbReference type="NCBI Taxonomy" id="97028"/>
    <lineage>
        <taxon>Eukaryota</taxon>
        <taxon>Viridiplantae</taxon>
        <taxon>Streptophyta</taxon>
        <taxon>Embryophyta</taxon>
        <taxon>Tracheophyta</taxon>
        <taxon>Spermatophyta</taxon>
        <taxon>Magnoliopsida</taxon>
        <taxon>eudicotyledons</taxon>
        <taxon>Gunneridae</taxon>
        <taxon>Pentapetalae</taxon>
        <taxon>rosids</taxon>
        <taxon>fabids</taxon>
        <taxon>Fabales</taxon>
        <taxon>Fabaceae</taxon>
        <taxon>Papilionoideae</taxon>
        <taxon>50 kb inversion clade</taxon>
        <taxon>NPAAA clade</taxon>
        <taxon>Hologalegina</taxon>
        <taxon>IRL clade</taxon>
        <taxon>Trifolieae</taxon>
        <taxon>Trifolium</taxon>
    </lineage>
</organism>
<dbReference type="Proteomes" id="UP000265520">
    <property type="component" value="Unassembled WGS sequence"/>
</dbReference>
<name>A0A392VU99_9FABA</name>
<evidence type="ECO:0000313" key="2">
    <source>
        <dbReference type="EMBL" id="MCI91974.1"/>
    </source>
</evidence>
<comment type="caution">
    <text evidence="2">The sequence shown here is derived from an EMBL/GenBank/DDBJ whole genome shotgun (WGS) entry which is preliminary data.</text>
</comment>
<feature type="non-terminal residue" evidence="2">
    <location>
        <position position="1"/>
    </location>
</feature>
<evidence type="ECO:0000256" key="1">
    <source>
        <dbReference type="SAM" id="MobiDB-lite"/>
    </source>
</evidence>
<reference evidence="2 3" key="1">
    <citation type="journal article" date="2018" name="Front. Plant Sci.">
        <title>Red Clover (Trifolium pratense) and Zigzag Clover (T. medium) - A Picture of Genomic Similarities and Differences.</title>
        <authorList>
            <person name="Dluhosova J."/>
            <person name="Istvanek J."/>
            <person name="Nedelnik J."/>
            <person name="Repkova J."/>
        </authorList>
    </citation>
    <scope>NUCLEOTIDE SEQUENCE [LARGE SCALE GENOMIC DNA]</scope>
    <source>
        <strain evidence="3">cv. 10/8</strain>
        <tissue evidence="2">Leaf</tissue>
    </source>
</reference>
<sequence length="49" mass="5468">CARRSRPDAPHSWQRLKPPQKQALGARRSPLWARGAADSNNPISALKCF</sequence>
<keyword evidence="3" id="KW-1185">Reference proteome</keyword>
<accession>A0A392VU99</accession>
<protein>
    <submittedName>
        <fullName evidence="2">Uncharacterized protein</fullName>
    </submittedName>
</protein>